<feature type="binding site" evidence="7">
    <location>
        <position position="132"/>
    </location>
    <ligand>
        <name>carbamoyl phosphate</name>
        <dbReference type="ChEBI" id="CHEBI:58228"/>
    </ligand>
</feature>
<dbReference type="InterPro" id="IPR036792">
    <property type="entry name" value="Asp_carbatrfase_reg_C_sf"/>
</dbReference>
<dbReference type="PROSITE" id="PS00097">
    <property type="entry name" value="CARBAMOYLTRANSFERASE"/>
    <property type="match status" value="1"/>
</dbReference>
<comment type="subunit">
    <text evidence="7">Heterododecamer (2C3:3R2) of six catalytic PyrB chains organized as two trimers (C3), and six regulatory PyrI chains organized as three dimers (R2).</text>
</comment>
<evidence type="ECO:0000256" key="6">
    <source>
        <dbReference type="ARBA" id="ARBA00048859"/>
    </source>
</evidence>
<feature type="binding site" evidence="7">
    <location>
        <position position="80"/>
    </location>
    <ligand>
        <name>L-aspartate</name>
        <dbReference type="ChEBI" id="CHEBI:29991"/>
    </ligand>
</feature>
<evidence type="ECO:0000259" key="9">
    <source>
        <dbReference type="Pfam" id="PF02729"/>
    </source>
</evidence>
<dbReference type="Pfam" id="PF02748">
    <property type="entry name" value="PyrI_C"/>
    <property type="match status" value="1"/>
</dbReference>
<proteinExistence type="inferred from homology"/>
<dbReference type="Pfam" id="PF00185">
    <property type="entry name" value="OTCace"/>
    <property type="match status" value="1"/>
</dbReference>
<dbReference type="Gene3D" id="2.30.30.20">
    <property type="entry name" value="Aspartate carbamoyltransferase regulatory subunit, C-terminal domain"/>
    <property type="match status" value="1"/>
</dbReference>
<evidence type="ECO:0000256" key="1">
    <source>
        <dbReference type="ARBA" id="ARBA00004852"/>
    </source>
</evidence>
<organism evidence="11 12">
    <name type="scientific">Hydrogenoanaerobacterium saccharovorans</name>
    <dbReference type="NCBI Taxonomy" id="474960"/>
    <lineage>
        <taxon>Bacteria</taxon>
        <taxon>Bacillati</taxon>
        <taxon>Bacillota</taxon>
        <taxon>Clostridia</taxon>
        <taxon>Eubacteriales</taxon>
        <taxon>Oscillospiraceae</taxon>
        <taxon>Hydrogenoanaerobacterium</taxon>
    </lineage>
</organism>
<evidence type="ECO:0000256" key="7">
    <source>
        <dbReference type="HAMAP-Rule" id="MF_00001"/>
    </source>
</evidence>
<feature type="binding site" evidence="7">
    <location>
        <position position="129"/>
    </location>
    <ligand>
        <name>carbamoyl phosphate</name>
        <dbReference type="ChEBI" id="CHEBI:58228"/>
    </ligand>
</feature>
<name>A0ABS2GJT4_9FIRM</name>
<dbReference type="InterPro" id="IPR006132">
    <property type="entry name" value="Asp/Orn_carbamoyltranf_P-bd"/>
</dbReference>
<feature type="binding site" evidence="7">
    <location>
        <position position="162"/>
    </location>
    <ligand>
        <name>L-aspartate</name>
        <dbReference type="ChEBI" id="CHEBI:29991"/>
    </ligand>
</feature>
<comment type="catalytic activity">
    <reaction evidence="6 7">
        <text>carbamoyl phosphate + L-aspartate = N-carbamoyl-L-aspartate + phosphate + H(+)</text>
        <dbReference type="Rhea" id="RHEA:20013"/>
        <dbReference type="ChEBI" id="CHEBI:15378"/>
        <dbReference type="ChEBI" id="CHEBI:29991"/>
        <dbReference type="ChEBI" id="CHEBI:32814"/>
        <dbReference type="ChEBI" id="CHEBI:43474"/>
        <dbReference type="ChEBI" id="CHEBI:58228"/>
        <dbReference type="EC" id="2.1.3.2"/>
    </reaction>
</comment>
<dbReference type="Gene3D" id="3.40.50.1370">
    <property type="entry name" value="Aspartate/ornithine carbamoyltransferase"/>
    <property type="match status" value="2"/>
</dbReference>
<evidence type="ECO:0000256" key="3">
    <source>
        <dbReference type="ARBA" id="ARBA00022679"/>
    </source>
</evidence>
<dbReference type="SUPFAM" id="SSF57825">
    <property type="entry name" value="Aspartate carbamoyltransferase, Regulatory-chain, C-terminal domain"/>
    <property type="match status" value="1"/>
</dbReference>
<dbReference type="InterPro" id="IPR036901">
    <property type="entry name" value="Asp/Orn_carbamoylTrfase_sf"/>
</dbReference>
<dbReference type="InterPro" id="IPR006130">
    <property type="entry name" value="Asp/Orn_carbamoylTrfase"/>
</dbReference>
<dbReference type="Proteomes" id="UP000724149">
    <property type="component" value="Unassembled WGS sequence"/>
</dbReference>
<evidence type="ECO:0000313" key="11">
    <source>
        <dbReference type="EMBL" id="MBM6922732.1"/>
    </source>
</evidence>
<feature type="domain" description="Aspartate/ornithine carbamoyltransferase Asp/Orn-binding" evidence="8">
    <location>
        <begin position="149"/>
        <end position="299"/>
    </location>
</feature>
<feature type="domain" description="Aspartate carbamoyltransferase regulatory subunit C-terminal" evidence="10">
    <location>
        <begin position="324"/>
        <end position="358"/>
    </location>
</feature>
<evidence type="ECO:0000256" key="2">
    <source>
        <dbReference type="ARBA" id="ARBA00008896"/>
    </source>
</evidence>
<gene>
    <name evidence="7 11" type="primary">pyrB</name>
    <name evidence="11" type="ORF">H9X81_03365</name>
</gene>
<keyword evidence="3 7" id="KW-0808">Transferase</keyword>
<dbReference type="PANTHER" id="PTHR45753:SF6">
    <property type="entry name" value="ASPARTATE CARBAMOYLTRANSFERASE"/>
    <property type="match status" value="1"/>
</dbReference>
<feature type="binding site" evidence="7">
    <location>
        <position position="51"/>
    </location>
    <ligand>
        <name>carbamoyl phosphate</name>
        <dbReference type="ChEBI" id="CHEBI:58228"/>
    </ligand>
</feature>
<dbReference type="EMBL" id="JACSNR010000002">
    <property type="protein sequence ID" value="MBM6922732.1"/>
    <property type="molecule type" value="Genomic_DNA"/>
</dbReference>
<feature type="binding site" evidence="7">
    <location>
        <position position="225"/>
    </location>
    <ligand>
        <name>L-aspartate</name>
        <dbReference type="ChEBI" id="CHEBI:29991"/>
    </ligand>
</feature>
<reference evidence="11 12" key="1">
    <citation type="journal article" date="2021" name="Sci. Rep.">
        <title>The distribution of antibiotic resistance genes in chicken gut microbiota commensals.</title>
        <authorList>
            <person name="Juricova H."/>
            <person name="Matiasovicova J."/>
            <person name="Kubasova T."/>
            <person name="Cejkova D."/>
            <person name="Rychlik I."/>
        </authorList>
    </citation>
    <scope>NUCLEOTIDE SEQUENCE [LARGE SCALE GENOMIC DNA]</scope>
    <source>
        <strain evidence="11 12">An564</strain>
    </source>
</reference>
<dbReference type="InterPro" id="IPR020542">
    <property type="entry name" value="Asp_carbamoyltrfase_reg_C"/>
</dbReference>
<keyword evidence="4 7" id="KW-0665">Pyrimidine biosynthesis</keyword>
<dbReference type="EC" id="2.1.3.2" evidence="7"/>
<dbReference type="PRINTS" id="PR00101">
    <property type="entry name" value="ATCASE"/>
</dbReference>
<evidence type="ECO:0000313" key="12">
    <source>
        <dbReference type="Proteomes" id="UP000724149"/>
    </source>
</evidence>
<dbReference type="HAMAP" id="MF_00001">
    <property type="entry name" value="Asp_carb_tr"/>
    <property type="match status" value="1"/>
</dbReference>
<keyword evidence="12" id="KW-1185">Reference proteome</keyword>
<dbReference type="PRINTS" id="PR00100">
    <property type="entry name" value="AOTCASE"/>
</dbReference>
<dbReference type="Pfam" id="PF02729">
    <property type="entry name" value="OTCace_N"/>
    <property type="match status" value="1"/>
</dbReference>
<dbReference type="PANTHER" id="PTHR45753">
    <property type="entry name" value="ORNITHINE CARBAMOYLTRANSFERASE, MITOCHONDRIAL"/>
    <property type="match status" value="1"/>
</dbReference>
<feature type="binding site" evidence="7">
    <location>
        <position position="264"/>
    </location>
    <ligand>
        <name>carbamoyl phosphate</name>
        <dbReference type="ChEBI" id="CHEBI:58228"/>
    </ligand>
</feature>
<dbReference type="InterPro" id="IPR002082">
    <property type="entry name" value="Asp_carbamoyltransf"/>
</dbReference>
<dbReference type="GO" id="GO:0004070">
    <property type="term" value="F:aspartate carbamoyltransferase activity"/>
    <property type="evidence" value="ECO:0007669"/>
    <property type="project" value="UniProtKB-EC"/>
</dbReference>
<sequence>MRHLIDSTDLSVAEIDRVLNLADDIIRDPAAYAECCRGKILATLFYEPSTRTRLSFEAAMLRLGGKVEGFSSASSSSVSKGETVADTVRVVGSYADIIAMRHNKEGAPRVASMYSPVPIINAGDGGHQHPTQTLTDLLTIRSLKGKLSGFTIGLCGDLKYGRTVHSLAKALSRYEGVRFIFISPEELQIPRHIITEVLEPSHQDYREVRSLEEVIGELDVLYMTRIQQERFLDMAEYERLKDVYVLDPAKMALAKPDMIVLHPLPRVNEITPEVDNDPRACYFKQVKFGMYVRMALILTLLGVKNQLAPVRAEEPDCVPEPPVCKNPACITTIETGLKQRFIYTDDTHAHCKCFYCEHDA</sequence>
<dbReference type="NCBIfam" id="NF002032">
    <property type="entry name" value="PRK00856.1"/>
    <property type="match status" value="1"/>
</dbReference>
<comment type="similarity">
    <text evidence="2 7">Belongs to the aspartate/ornithine carbamoyltransferase superfamily. ATCase family.</text>
</comment>
<evidence type="ECO:0000259" key="8">
    <source>
        <dbReference type="Pfam" id="PF00185"/>
    </source>
</evidence>
<dbReference type="InterPro" id="IPR006131">
    <property type="entry name" value="Asp_carbamoyltransf_Asp/Orn-bd"/>
</dbReference>
<protein>
    <recommendedName>
        <fullName evidence="7">Aspartate carbamoyltransferase</fullName>
        <ecNumber evidence="7">2.1.3.2</ecNumber>
    </recommendedName>
    <alternativeName>
        <fullName evidence="7">Aspartate transcarbamylase</fullName>
        <shortName evidence="7">ATCase</shortName>
    </alternativeName>
</protein>
<accession>A0ABS2GJT4</accession>
<evidence type="ECO:0000259" key="10">
    <source>
        <dbReference type="Pfam" id="PF02748"/>
    </source>
</evidence>
<feature type="binding site" evidence="7">
    <location>
        <position position="52"/>
    </location>
    <ligand>
        <name>carbamoyl phosphate</name>
        <dbReference type="ChEBI" id="CHEBI:58228"/>
    </ligand>
</feature>
<comment type="pathway">
    <text evidence="1 7">Pyrimidine metabolism; UMP biosynthesis via de novo pathway; (S)-dihydroorotate from bicarbonate: step 2/3.</text>
</comment>
<dbReference type="SUPFAM" id="SSF53671">
    <property type="entry name" value="Aspartate/ornithine carbamoyltransferase"/>
    <property type="match status" value="1"/>
</dbReference>
<comment type="caution">
    <text evidence="11">The sequence shown here is derived from an EMBL/GenBank/DDBJ whole genome shotgun (WGS) entry which is preliminary data.</text>
</comment>
<evidence type="ECO:0000256" key="4">
    <source>
        <dbReference type="ARBA" id="ARBA00022975"/>
    </source>
</evidence>
<feature type="binding site" evidence="7">
    <location>
        <position position="101"/>
    </location>
    <ligand>
        <name>carbamoyl phosphate</name>
        <dbReference type="ChEBI" id="CHEBI:58228"/>
    </ligand>
</feature>
<comment type="function">
    <text evidence="5 7">Catalyzes the condensation of carbamoyl phosphate and aspartate to form carbamoyl aspartate and inorganic phosphate, the committed step in the de novo pyrimidine nucleotide biosynthesis pathway.</text>
</comment>
<feature type="domain" description="Aspartate/ornithine carbamoyltransferase carbamoyl-P binding" evidence="9">
    <location>
        <begin position="2"/>
        <end position="141"/>
    </location>
</feature>
<evidence type="ECO:0000256" key="5">
    <source>
        <dbReference type="ARBA" id="ARBA00043884"/>
    </source>
</evidence>
<feature type="binding site" evidence="7">
    <location>
        <position position="265"/>
    </location>
    <ligand>
        <name>carbamoyl phosphate</name>
        <dbReference type="ChEBI" id="CHEBI:58228"/>
    </ligand>
</feature>
<dbReference type="NCBIfam" id="TIGR00670">
    <property type="entry name" value="asp_carb_tr"/>
    <property type="match status" value="1"/>
</dbReference>